<name>A0A4U1IUX0_9BACT</name>
<evidence type="ECO:0000313" key="1">
    <source>
        <dbReference type="EMBL" id="TKC98208.1"/>
    </source>
</evidence>
<sequence length="424" mass="45166">MAAIQEVSIMMKRFGRGFALVSLASTFVLGCAGEGTEGTEAPAIQAAPAGEASVALRIERVARALDRGEDPKQALDEIVTALTHPAATATEQDEATLVQSRALEANGDMEGAISAVEALLANHAGDREWSFSSQAEKRLRKLLTGSEDTPKRRLTPAEPPVSIFAAELAKYFPADAGGRYRVRVLVFGGDRQVSGDRIGTFNVDGALRAEKEKTCPTCEVNVQSTTNRETSWVGIVRARAELASSLVVYYYDLEGGEIPARYDAALPLPSAEIKARLAKGKGLVAAKKREGAPPVILIAAPRFAQLDNVETTLAGMDELPLEATSVDVPESLEAEEIQAVVRSHFGAFRGCYEAVLQTNPAASGRILLDFKVDPDGHVASLKATAESAALRSMETCMRDAAQSFVFPAATKETSVVYPVLYTPG</sequence>
<dbReference type="EMBL" id="SSMQ01000072">
    <property type="protein sequence ID" value="TKC98208.1"/>
    <property type="molecule type" value="Genomic_DNA"/>
</dbReference>
<dbReference type="InterPro" id="IPR049806">
    <property type="entry name" value="MasK-like_C"/>
</dbReference>
<comment type="caution">
    <text evidence="1">The sequence shown here is derived from an EMBL/GenBank/DDBJ whole genome shotgun (WGS) entry which is preliminary data.</text>
</comment>
<accession>A0A4U1IUX0</accession>
<gene>
    <name evidence="1" type="ORF">E8A74_42145</name>
</gene>
<protein>
    <submittedName>
        <fullName evidence="1">AgmX/PglI C-terminal domain-containing protein</fullName>
    </submittedName>
</protein>
<dbReference type="AlphaFoldDB" id="A0A4U1IUX0"/>
<reference evidence="1 2" key="1">
    <citation type="submission" date="2019-04" db="EMBL/GenBank/DDBJ databases">
        <authorList>
            <person name="Li Y."/>
            <person name="Wang J."/>
        </authorList>
    </citation>
    <scope>NUCLEOTIDE SEQUENCE [LARGE SCALE GENOMIC DNA]</scope>
    <source>
        <strain evidence="1 2">DSM 14668</strain>
    </source>
</reference>
<dbReference type="Proteomes" id="UP000309215">
    <property type="component" value="Unassembled WGS sequence"/>
</dbReference>
<keyword evidence="2" id="KW-1185">Reference proteome</keyword>
<dbReference type="OrthoDB" id="5492580at2"/>
<organism evidence="1 2">
    <name type="scientific">Polyangium fumosum</name>
    <dbReference type="NCBI Taxonomy" id="889272"/>
    <lineage>
        <taxon>Bacteria</taxon>
        <taxon>Pseudomonadati</taxon>
        <taxon>Myxococcota</taxon>
        <taxon>Polyangia</taxon>
        <taxon>Polyangiales</taxon>
        <taxon>Polyangiaceae</taxon>
        <taxon>Polyangium</taxon>
    </lineage>
</organism>
<evidence type="ECO:0000313" key="2">
    <source>
        <dbReference type="Proteomes" id="UP000309215"/>
    </source>
</evidence>
<dbReference type="NCBIfam" id="NF033768">
    <property type="entry name" value="myxo_SS_tail"/>
    <property type="match status" value="1"/>
</dbReference>
<proteinExistence type="predicted"/>